<name>U4KT21_9MOLU</name>
<keyword evidence="2" id="KW-0645">Protease</keyword>
<dbReference type="GO" id="GO:0008234">
    <property type="term" value="F:cysteine-type peptidase activity"/>
    <property type="evidence" value="ECO:0007669"/>
    <property type="project" value="UniProtKB-KW"/>
</dbReference>
<dbReference type="RefSeq" id="WP_030004791.1">
    <property type="nucleotide sequence ID" value="NC_022549.1"/>
</dbReference>
<dbReference type="GO" id="GO:0006508">
    <property type="term" value="P:proteolysis"/>
    <property type="evidence" value="ECO:0007669"/>
    <property type="project" value="UniProtKB-KW"/>
</dbReference>
<evidence type="ECO:0000256" key="3">
    <source>
        <dbReference type="ARBA" id="ARBA00022801"/>
    </source>
</evidence>
<keyword evidence="7" id="KW-0687">Ribonucleoprotein</keyword>
<keyword evidence="4" id="KW-0788">Thiol protease</keyword>
<dbReference type="EMBL" id="FO681348">
    <property type="protein sequence ID" value="CCV65929.1"/>
    <property type="molecule type" value="Genomic_DNA"/>
</dbReference>
<proteinExistence type="inferred from homology"/>
<sequence>MIKYEFKKVKTIVELTVSGHANYKKHGEDIVCASVSTALILSANLIERMGYIKHIELEVNDGYFYLKVHQSSEVVEQVLINLVETLIELEQQYPKYIKNQKEG</sequence>
<evidence type="ECO:0000313" key="7">
    <source>
        <dbReference type="EMBL" id="CCV65929.1"/>
    </source>
</evidence>
<keyword evidence="3" id="KW-0378">Hydrolase</keyword>
<dbReference type="GO" id="GO:0005840">
    <property type="term" value="C:ribosome"/>
    <property type="evidence" value="ECO:0007669"/>
    <property type="project" value="UniProtKB-KW"/>
</dbReference>
<dbReference type="SUPFAM" id="SSF118010">
    <property type="entry name" value="TM1457-like"/>
    <property type="match status" value="1"/>
</dbReference>
<dbReference type="HOGENOM" id="CLU_140910_1_0_14"/>
<evidence type="ECO:0000256" key="4">
    <source>
        <dbReference type="ARBA" id="ARBA00022807"/>
    </source>
</evidence>
<protein>
    <recommendedName>
        <fullName evidence="6">Ribosomal processing cysteine protease Prp</fullName>
    </recommendedName>
</protein>
<dbReference type="CDD" id="cd16332">
    <property type="entry name" value="Prp-like"/>
    <property type="match status" value="1"/>
</dbReference>
<evidence type="ECO:0000313" key="8">
    <source>
        <dbReference type="Proteomes" id="UP000032737"/>
    </source>
</evidence>
<dbReference type="AlphaFoldDB" id="U4KT21"/>
<gene>
    <name evidence="7" type="ORF">BN85309080</name>
</gene>
<reference evidence="7 8" key="1">
    <citation type="journal article" date="2013" name="J. Mol. Microbiol. Biotechnol.">
        <title>Analysis of the Complete Genomes of Acholeplasma brassicae , A. palmae and A. laidlawii and Their Comparison to the Obligate Parasites from ' Candidatus Phytoplasma'.</title>
        <authorList>
            <person name="Kube M."/>
            <person name="Siewert C."/>
            <person name="Migdoll A.M."/>
            <person name="Duduk B."/>
            <person name="Holz S."/>
            <person name="Rabus R."/>
            <person name="Seemuller E."/>
            <person name="Mitrovic J."/>
            <person name="Muller I."/>
            <person name="Buttner C."/>
            <person name="Reinhardt R."/>
        </authorList>
    </citation>
    <scope>NUCLEOTIDE SEQUENCE [LARGE SCALE GENOMIC DNA]</scope>
    <source>
        <strain evidence="8">0502</strain>
    </source>
</reference>
<evidence type="ECO:0000256" key="6">
    <source>
        <dbReference type="ARBA" id="ARBA00044538"/>
    </source>
</evidence>
<organism evidence="7 8">
    <name type="scientific">Acholeplasma brassicae</name>
    <dbReference type="NCBI Taxonomy" id="61635"/>
    <lineage>
        <taxon>Bacteria</taxon>
        <taxon>Bacillati</taxon>
        <taxon>Mycoplasmatota</taxon>
        <taxon>Mollicutes</taxon>
        <taxon>Acholeplasmatales</taxon>
        <taxon>Acholeplasmataceae</taxon>
        <taxon>Acholeplasma</taxon>
    </lineage>
</organism>
<evidence type="ECO:0000256" key="5">
    <source>
        <dbReference type="ARBA" id="ARBA00044503"/>
    </source>
</evidence>
<keyword evidence="7" id="KW-0689">Ribosomal protein</keyword>
<dbReference type="PANTHER" id="PTHR39178:SF1">
    <property type="entry name" value="RIBOSOMAL-PROCESSING CYSTEINE PROTEASE PRP"/>
    <property type="match status" value="1"/>
</dbReference>
<keyword evidence="1" id="KW-0690">Ribosome biogenesis</keyword>
<dbReference type="PANTHER" id="PTHR39178">
    <property type="entry name" value="HYPOTHETICAL RIBOSOME-ASSOCIATED PROTEIN"/>
    <property type="match status" value="1"/>
</dbReference>
<comment type="similarity">
    <text evidence="5">Belongs to the Prp family.</text>
</comment>
<dbReference type="OrthoDB" id="48998at2"/>
<evidence type="ECO:0000256" key="1">
    <source>
        <dbReference type="ARBA" id="ARBA00022517"/>
    </source>
</evidence>
<dbReference type="Proteomes" id="UP000032737">
    <property type="component" value="Chromosome"/>
</dbReference>
<dbReference type="InterPro" id="IPR036764">
    <property type="entry name" value="Peptidase_Prp_sf"/>
</dbReference>
<keyword evidence="8" id="KW-1185">Reference proteome</keyword>
<dbReference type="Gene3D" id="3.30.70.1490">
    <property type="entry name" value="Cysteine protease Prp"/>
    <property type="match status" value="1"/>
</dbReference>
<dbReference type="GO" id="GO:0042254">
    <property type="term" value="P:ribosome biogenesis"/>
    <property type="evidence" value="ECO:0007669"/>
    <property type="project" value="UniProtKB-KW"/>
</dbReference>
<dbReference type="Pfam" id="PF04327">
    <property type="entry name" value="Peptidase_Prp"/>
    <property type="match status" value="1"/>
</dbReference>
<evidence type="ECO:0000256" key="2">
    <source>
        <dbReference type="ARBA" id="ARBA00022670"/>
    </source>
</evidence>
<dbReference type="STRING" id="61635.BN85309080"/>
<dbReference type="KEGG" id="abra:BN85309080"/>
<accession>U4KT21</accession>
<dbReference type="InterPro" id="IPR007422">
    <property type="entry name" value="Peptidase_Prp"/>
</dbReference>